<keyword evidence="7" id="KW-1185">Reference proteome</keyword>
<accession>A0A151ICV5</accession>
<protein>
    <submittedName>
        <fullName evidence="6">Uncharacterized protein</fullName>
    </submittedName>
</protein>
<evidence type="ECO:0000256" key="3">
    <source>
        <dbReference type="ARBA" id="ARBA00022989"/>
    </source>
</evidence>
<keyword evidence="4 5" id="KW-0472">Membrane</keyword>
<gene>
    <name evidence="6" type="ORF">ALC62_11529</name>
</gene>
<dbReference type="PANTHER" id="PTHR21284">
    <property type="entry name" value="EG:80H7.2 PROTEIN"/>
    <property type="match status" value="1"/>
</dbReference>
<evidence type="ECO:0000256" key="5">
    <source>
        <dbReference type="SAM" id="Phobius"/>
    </source>
</evidence>
<dbReference type="Pfam" id="PF13903">
    <property type="entry name" value="Claudin_2"/>
    <property type="match status" value="1"/>
</dbReference>
<dbReference type="GO" id="GO:0019991">
    <property type="term" value="P:septate junction assembly"/>
    <property type="evidence" value="ECO:0007669"/>
    <property type="project" value="TreeGrafter"/>
</dbReference>
<reference evidence="6 7" key="1">
    <citation type="submission" date="2016-03" db="EMBL/GenBank/DDBJ databases">
        <title>Cyphomyrmex costatus WGS genome.</title>
        <authorList>
            <person name="Nygaard S."/>
            <person name="Hu H."/>
            <person name="Boomsma J."/>
            <person name="Zhang G."/>
        </authorList>
    </citation>
    <scope>NUCLEOTIDE SEQUENCE [LARGE SCALE GENOMIC DNA]</scope>
    <source>
        <strain evidence="6">MS0001</strain>
        <tissue evidence="6">Whole body</tissue>
    </source>
</reference>
<comment type="subcellular location">
    <subcellularLocation>
        <location evidence="1">Membrane</location>
        <topology evidence="1">Multi-pass membrane protein</topology>
    </subcellularLocation>
</comment>
<dbReference type="STRING" id="456900.A0A151ICV5"/>
<evidence type="ECO:0000256" key="1">
    <source>
        <dbReference type="ARBA" id="ARBA00004141"/>
    </source>
</evidence>
<proteinExistence type="predicted"/>
<keyword evidence="2 5" id="KW-0812">Transmembrane</keyword>
<dbReference type="GO" id="GO:0035151">
    <property type="term" value="P:regulation of tube size, open tracheal system"/>
    <property type="evidence" value="ECO:0007669"/>
    <property type="project" value="TreeGrafter"/>
</dbReference>
<feature type="transmembrane region" description="Helical" evidence="5">
    <location>
        <begin position="7"/>
        <end position="28"/>
    </location>
</feature>
<feature type="transmembrane region" description="Helical" evidence="5">
    <location>
        <begin position="101"/>
        <end position="122"/>
    </location>
</feature>
<dbReference type="Proteomes" id="UP000078542">
    <property type="component" value="Unassembled WGS sequence"/>
</dbReference>
<evidence type="ECO:0000313" key="7">
    <source>
        <dbReference type="Proteomes" id="UP000078542"/>
    </source>
</evidence>
<evidence type="ECO:0000256" key="4">
    <source>
        <dbReference type="ARBA" id="ARBA00023136"/>
    </source>
</evidence>
<organism evidence="6 7">
    <name type="scientific">Cyphomyrmex costatus</name>
    <dbReference type="NCBI Taxonomy" id="456900"/>
    <lineage>
        <taxon>Eukaryota</taxon>
        <taxon>Metazoa</taxon>
        <taxon>Ecdysozoa</taxon>
        <taxon>Arthropoda</taxon>
        <taxon>Hexapoda</taxon>
        <taxon>Insecta</taxon>
        <taxon>Pterygota</taxon>
        <taxon>Neoptera</taxon>
        <taxon>Endopterygota</taxon>
        <taxon>Hymenoptera</taxon>
        <taxon>Apocrita</taxon>
        <taxon>Aculeata</taxon>
        <taxon>Formicoidea</taxon>
        <taxon>Formicidae</taxon>
        <taxon>Myrmicinae</taxon>
        <taxon>Cyphomyrmex</taxon>
    </lineage>
</organism>
<dbReference type="EMBL" id="KQ978053">
    <property type="protein sequence ID" value="KYM97768.1"/>
    <property type="molecule type" value="Genomic_DNA"/>
</dbReference>
<dbReference type="GO" id="GO:0016020">
    <property type="term" value="C:membrane"/>
    <property type="evidence" value="ECO:0007669"/>
    <property type="project" value="UniProtKB-SubCell"/>
</dbReference>
<name>A0A151ICV5_9HYME</name>
<feature type="transmembrane region" description="Helical" evidence="5">
    <location>
        <begin position="134"/>
        <end position="162"/>
    </location>
</feature>
<dbReference type="AlphaFoldDB" id="A0A151ICV5"/>
<sequence length="222" mass="24769">DMKKRSLSGNIGVGVFLVGFICVCVAFGTPSWLVSDPRIVGAQLDRLGLWRHCFRSLPNPQESDAPRRFFVGCRWVYDPFTAGYSEIRGFLLPPFMIATQVFFTICFLLGLVSFFLILLFTLCCDPERKRYIELITTIGYLLLGSGISGGIAVIVFACLGNADGWMPGHANNYLGWSFALAVIGSVFMLIASGLLIVEANVQRKKRDYLKESQMRFQLESRA</sequence>
<dbReference type="Gene3D" id="1.20.140.150">
    <property type="match status" value="1"/>
</dbReference>
<evidence type="ECO:0000256" key="2">
    <source>
        <dbReference type="ARBA" id="ARBA00022692"/>
    </source>
</evidence>
<dbReference type="PANTHER" id="PTHR21284:SF6">
    <property type="entry name" value="SINUOUS"/>
    <property type="match status" value="1"/>
</dbReference>
<keyword evidence="3 5" id="KW-1133">Transmembrane helix</keyword>
<dbReference type="GO" id="GO:0005918">
    <property type="term" value="C:septate junction"/>
    <property type="evidence" value="ECO:0007669"/>
    <property type="project" value="TreeGrafter"/>
</dbReference>
<feature type="transmembrane region" description="Helical" evidence="5">
    <location>
        <begin position="174"/>
        <end position="197"/>
    </location>
</feature>
<evidence type="ECO:0000313" key="6">
    <source>
        <dbReference type="EMBL" id="KYM97768.1"/>
    </source>
</evidence>
<dbReference type="InterPro" id="IPR004031">
    <property type="entry name" value="PMP22/EMP/MP20/Claudin"/>
</dbReference>
<feature type="non-terminal residue" evidence="6">
    <location>
        <position position="1"/>
    </location>
</feature>